<dbReference type="InterPro" id="IPR037066">
    <property type="entry name" value="Plug_dom_sf"/>
</dbReference>
<dbReference type="PANTHER" id="PTHR47234:SF2">
    <property type="entry name" value="TONB-DEPENDENT RECEPTOR"/>
    <property type="match status" value="1"/>
</dbReference>
<evidence type="ECO:0000256" key="4">
    <source>
        <dbReference type="ARBA" id="ARBA00022692"/>
    </source>
</evidence>
<comment type="subcellular location">
    <subcellularLocation>
        <location evidence="1 8">Cell outer membrane</location>
        <topology evidence="1 8">Multi-pass membrane protein</topology>
    </subcellularLocation>
</comment>
<evidence type="ECO:0000256" key="1">
    <source>
        <dbReference type="ARBA" id="ARBA00004571"/>
    </source>
</evidence>
<evidence type="ECO:0000259" key="10">
    <source>
        <dbReference type="Pfam" id="PF00593"/>
    </source>
</evidence>
<dbReference type="Gene3D" id="2.40.170.20">
    <property type="entry name" value="TonB-dependent receptor, beta-barrel domain"/>
    <property type="match status" value="1"/>
</dbReference>
<dbReference type="RefSeq" id="WP_182531175.1">
    <property type="nucleotide sequence ID" value="NZ_JACGXL010000003.1"/>
</dbReference>
<dbReference type="SUPFAM" id="SSF56935">
    <property type="entry name" value="Porins"/>
    <property type="match status" value="1"/>
</dbReference>
<keyword evidence="2 8" id="KW-0813">Transport</keyword>
<comment type="caution">
    <text evidence="12">The sequence shown here is derived from an EMBL/GenBank/DDBJ whole genome shotgun (WGS) entry which is preliminary data.</text>
</comment>
<dbReference type="InterPro" id="IPR000531">
    <property type="entry name" value="Beta-barrel_TonB"/>
</dbReference>
<protein>
    <submittedName>
        <fullName evidence="12">Iron complex outermembrane receptor protein</fullName>
    </submittedName>
</protein>
<evidence type="ECO:0000256" key="8">
    <source>
        <dbReference type="PROSITE-ProRule" id="PRU01360"/>
    </source>
</evidence>
<comment type="similarity">
    <text evidence="8 9">Belongs to the TonB-dependent receptor family.</text>
</comment>
<evidence type="ECO:0000256" key="3">
    <source>
        <dbReference type="ARBA" id="ARBA00022452"/>
    </source>
</evidence>
<name>A0A839EUB6_9GAMM</name>
<dbReference type="Pfam" id="PF00593">
    <property type="entry name" value="TonB_dep_Rec_b-barrel"/>
    <property type="match status" value="1"/>
</dbReference>
<dbReference type="PROSITE" id="PS52016">
    <property type="entry name" value="TONB_DEPENDENT_REC_3"/>
    <property type="match status" value="1"/>
</dbReference>
<organism evidence="12 13">
    <name type="scientific">Dokdonella fugitiva</name>
    <dbReference type="NCBI Taxonomy" id="328517"/>
    <lineage>
        <taxon>Bacteria</taxon>
        <taxon>Pseudomonadati</taxon>
        <taxon>Pseudomonadota</taxon>
        <taxon>Gammaproteobacteria</taxon>
        <taxon>Lysobacterales</taxon>
        <taxon>Rhodanobacteraceae</taxon>
        <taxon>Dokdonella</taxon>
    </lineage>
</organism>
<dbReference type="Gene3D" id="2.170.130.10">
    <property type="entry name" value="TonB-dependent receptor, plug domain"/>
    <property type="match status" value="1"/>
</dbReference>
<proteinExistence type="inferred from homology"/>
<keyword evidence="13" id="KW-1185">Reference proteome</keyword>
<dbReference type="Proteomes" id="UP000550401">
    <property type="component" value="Unassembled WGS sequence"/>
</dbReference>
<evidence type="ECO:0000256" key="7">
    <source>
        <dbReference type="ARBA" id="ARBA00023237"/>
    </source>
</evidence>
<reference evidence="12 13" key="1">
    <citation type="submission" date="2020-07" db="EMBL/GenBank/DDBJ databases">
        <title>Genomic Encyclopedia of Type Strains, Phase IV (KMG-V): Genome sequencing to study the core and pangenomes of soil and plant-associated prokaryotes.</title>
        <authorList>
            <person name="Whitman W."/>
        </authorList>
    </citation>
    <scope>NUCLEOTIDE SEQUENCE [LARGE SCALE GENOMIC DNA]</scope>
    <source>
        <strain evidence="12 13">RH2WT43</strain>
    </source>
</reference>
<keyword evidence="5 9" id="KW-0798">TonB box</keyword>
<keyword evidence="4 8" id="KW-0812">Transmembrane</keyword>
<keyword evidence="12" id="KW-0675">Receptor</keyword>
<evidence type="ECO:0000256" key="9">
    <source>
        <dbReference type="RuleBase" id="RU003357"/>
    </source>
</evidence>
<dbReference type="PANTHER" id="PTHR47234">
    <property type="match status" value="1"/>
</dbReference>
<accession>A0A839EUB6</accession>
<feature type="domain" description="TonB-dependent receptor plug" evidence="11">
    <location>
        <begin position="65"/>
        <end position="175"/>
    </location>
</feature>
<keyword evidence="3 8" id="KW-1134">Transmembrane beta strand</keyword>
<dbReference type="EMBL" id="JACGXL010000003">
    <property type="protein sequence ID" value="MBA8888107.1"/>
    <property type="molecule type" value="Genomic_DNA"/>
</dbReference>
<dbReference type="AlphaFoldDB" id="A0A839EUB6"/>
<gene>
    <name evidence="12" type="ORF">FHW12_002331</name>
</gene>
<evidence type="ECO:0000256" key="2">
    <source>
        <dbReference type="ARBA" id="ARBA00022448"/>
    </source>
</evidence>
<evidence type="ECO:0000259" key="11">
    <source>
        <dbReference type="Pfam" id="PF07715"/>
    </source>
</evidence>
<evidence type="ECO:0000313" key="12">
    <source>
        <dbReference type="EMBL" id="MBA8888107.1"/>
    </source>
</evidence>
<dbReference type="InterPro" id="IPR036942">
    <property type="entry name" value="Beta-barrel_TonB_sf"/>
</dbReference>
<evidence type="ECO:0000256" key="5">
    <source>
        <dbReference type="ARBA" id="ARBA00023077"/>
    </source>
</evidence>
<dbReference type="Pfam" id="PF07715">
    <property type="entry name" value="Plug"/>
    <property type="match status" value="1"/>
</dbReference>
<keyword evidence="7 8" id="KW-0998">Cell outer membrane</keyword>
<dbReference type="InterPro" id="IPR039426">
    <property type="entry name" value="TonB-dep_rcpt-like"/>
</dbReference>
<dbReference type="InterPro" id="IPR012910">
    <property type="entry name" value="Plug_dom"/>
</dbReference>
<sequence length="883" mass="94666">MKRVHVNRVHAHRIRSLLLGLAMLAGFGIGRTSIAQDEPAGDEVELAPVMVTGTRMKRVDQEDLQPLIVISRDDLQVSGRTSVGAVLANLTQNSFGAPLDHNPTTSAPGTTTAGLRGLGAQYTLVLLNGIPLIGQGSLGGDAQNLNVLPWAAVDRIEILGDGASAVYGSSAVGGVINVITRRDFSGAAVTAQVDRPTASGADANSASALAGFHDERSQAIFSVDYSKEDPLFARQRSYLPPGLSSYGAPPTWRRDDPSPEVDQTWHAAADCPQTLGSDPRYPNSALGPYYEDYGQFCQYNFQADAELRAALERKTLLAQGSTAVGDSMNAHALLLVSRNRSRAELAPAPTGALADAIPADSPFNPTLGEVAPGLGYSLDLAYRPVPAGPRINRGDDRVEQLTTGLGGTHVGGWEADWNLDLTGTRYAEDLEGTNYASVSRFLDAISAGTFDPFADPATQDFSQFRTSISSTAVHRTQGASFQLQPRSYSLFDVPLDVLVGLDYAHESLATGYDDQQLAGDVFGGVPATPVDLTRNHHAAFTEVALNNNGRWQLKAALRRDDYSDAGGATSPKLSAMWRPTDSLLLRASIGKGFHVPDLVTLGAPTYTSESQITDLLGCQLRPDDPIACGSPVRELVFFSNPKLGAETARQSNIGAVFSPTRDFSVGVQGFRTHFDNAITQLDMYTVLFNDIACHDAGRTCDVYREGLVERDADGEIARILVPQQVNAVSSLTRGFDVDLRTGHDFAFGRIEANLSWSRITRSEQEFEGSTNAPLGYLGYPRDRANLGVSWQGGAWSASAQAHVIGSQRNCDSYDAESESCALRVPTYTTLDLQLGWHASAKTQLAIGAINAGDRRPFIDYNGVFGSAYSAVGRVVYLRVEQGF</sequence>
<keyword evidence="6 8" id="KW-0472">Membrane</keyword>
<evidence type="ECO:0000313" key="13">
    <source>
        <dbReference type="Proteomes" id="UP000550401"/>
    </source>
</evidence>
<dbReference type="GO" id="GO:0009279">
    <property type="term" value="C:cell outer membrane"/>
    <property type="evidence" value="ECO:0007669"/>
    <property type="project" value="UniProtKB-SubCell"/>
</dbReference>
<feature type="domain" description="TonB-dependent receptor-like beta-barrel" evidence="10">
    <location>
        <begin position="383"/>
        <end position="850"/>
    </location>
</feature>
<evidence type="ECO:0000256" key="6">
    <source>
        <dbReference type="ARBA" id="ARBA00023136"/>
    </source>
</evidence>